<dbReference type="OrthoDB" id="3453713at2"/>
<sequence length="489" mass="53483">MLGLADDHMDQARSFAEAASQVQHPATVTELARLTRTLTRYADRIAEGFGTPDDPERTSARATARHAADLLRRAQATPVQPEPTHAHVSALAQSLRAAAVALGCGLDLLEAHFRRADGSATTTAPVIVAPDTTRSLLHLLSHHTETAGRIALHNEVLADKTGRHLVDAAAIMRERGRARENGLLVIQMPALRPPERARPADGESFTSKLDGVNTSIQRLNALDPTAPMTSWAYIARATAITCQINGLLVRTLAWRARELGNEPACQGLVRTSRSMKSLTSWWKHVSRTWSQKAAGYRFSHEGPVTDASDLLLRVGRLTFDDPAWTPGPKSTLHRVLPADLAPGPAEFEHVALTAMRVIESSGSLAQAHQVAINNIRPIQAFDTHDDRRFRARWVAQLANRSELVTHKGATLIERFNRALKEMRFGETSATREIDLIVQRSRSASRNMTTEDFPSSIAGVIGMPPLNGPIASSRPQSLQEPQTSAKTRAW</sequence>
<reference evidence="2 3" key="1">
    <citation type="submission" date="2019-12" db="EMBL/GenBank/DDBJ databases">
        <title>Nocardia macrotermitis sp. nov. and Nocardia aurantia sp. nov., isolated from the gut of the fungus growing-termite Macrotermes natalensis.</title>
        <authorList>
            <person name="Christine B."/>
            <person name="Rene B."/>
        </authorList>
    </citation>
    <scope>NUCLEOTIDE SEQUENCE [LARGE SCALE GENOMIC DNA]</scope>
    <source>
        <strain evidence="2 3">DSM 102126</strain>
    </source>
</reference>
<proteinExistence type="predicted"/>
<accession>A0A6I4W6L7</accession>
<evidence type="ECO:0000313" key="2">
    <source>
        <dbReference type="EMBL" id="MXQ64933.1"/>
    </source>
</evidence>
<feature type="region of interest" description="Disordered" evidence="1">
    <location>
        <begin position="466"/>
        <end position="489"/>
    </location>
</feature>
<dbReference type="RefSeq" id="WP_161103091.1">
    <property type="nucleotide sequence ID" value="NZ_JBHLYI010000001.1"/>
</dbReference>
<dbReference type="AlphaFoldDB" id="A0A6I4W6L7"/>
<evidence type="ECO:0000256" key="1">
    <source>
        <dbReference type="SAM" id="MobiDB-lite"/>
    </source>
</evidence>
<comment type="caution">
    <text evidence="2">The sequence shown here is derived from an EMBL/GenBank/DDBJ whole genome shotgun (WGS) entry which is preliminary data.</text>
</comment>
<name>A0A6I4W6L7_9ACTN</name>
<gene>
    <name evidence="2" type="ORF">GQ466_12880</name>
</gene>
<evidence type="ECO:0000313" key="3">
    <source>
        <dbReference type="Proteomes" id="UP000431901"/>
    </source>
</evidence>
<feature type="compositionally biased region" description="Polar residues" evidence="1">
    <location>
        <begin position="472"/>
        <end position="489"/>
    </location>
</feature>
<dbReference type="EMBL" id="WUTW01000002">
    <property type="protein sequence ID" value="MXQ64933.1"/>
    <property type="molecule type" value="Genomic_DNA"/>
</dbReference>
<keyword evidence="3" id="KW-1185">Reference proteome</keyword>
<protein>
    <submittedName>
        <fullName evidence="2">Uncharacterized protein</fullName>
    </submittedName>
</protein>
<dbReference type="Proteomes" id="UP000431901">
    <property type="component" value="Unassembled WGS sequence"/>
</dbReference>
<organism evidence="2 3">
    <name type="scientific">Actinomadura rayongensis</name>
    <dbReference type="NCBI Taxonomy" id="1429076"/>
    <lineage>
        <taxon>Bacteria</taxon>
        <taxon>Bacillati</taxon>
        <taxon>Actinomycetota</taxon>
        <taxon>Actinomycetes</taxon>
        <taxon>Streptosporangiales</taxon>
        <taxon>Thermomonosporaceae</taxon>
        <taxon>Actinomadura</taxon>
    </lineage>
</organism>